<dbReference type="EMBL" id="DNAN01000402">
    <property type="protein sequence ID" value="HAW76318.1"/>
    <property type="molecule type" value="Genomic_DNA"/>
</dbReference>
<name>A0A350P4V1_9ALTE</name>
<comment type="caution">
    <text evidence="1">The sequence shown here is derived from an EMBL/GenBank/DDBJ whole genome shotgun (WGS) entry which is preliminary data.</text>
</comment>
<proteinExistence type="predicted"/>
<dbReference type="InterPro" id="IPR013320">
    <property type="entry name" value="ConA-like_dom_sf"/>
</dbReference>
<dbReference type="AlphaFoldDB" id="A0A350P4V1"/>
<organism evidence="1 2">
    <name type="scientific">Alteromonas australica</name>
    <dbReference type="NCBI Taxonomy" id="589873"/>
    <lineage>
        <taxon>Bacteria</taxon>
        <taxon>Pseudomonadati</taxon>
        <taxon>Pseudomonadota</taxon>
        <taxon>Gammaproteobacteria</taxon>
        <taxon>Alteromonadales</taxon>
        <taxon>Alteromonadaceae</taxon>
        <taxon>Alteromonas/Salinimonas group</taxon>
        <taxon>Alteromonas</taxon>
    </lineage>
</organism>
<accession>A0A350P4V1</accession>
<protein>
    <recommendedName>
        <fullName evidence="3">LamG domain-containing protein</fullName>
    </recommendedName>
</protein>
<feature type="non-terminal residue" evidence="1">
    <location>
        <position position="181"/>
    </location>
</feature>
<gene>
    <name evidence="1" type="ORF">DCW74_11360</name>
</gene>
<dbReference type="Pfam" id="PF13385">
    <property type="entry name" value="Laminin_G_3"/>
    <property type="match status" value="1"/>
</dbReference>
<dbReference type="SUPFAM" id="SSF49899">
    <property type="entry name" value="Concanavalin A-like lectins/glucanases"/>
    <property type="match status" value="1"/>
</dbReference>
<evidence type="ECO:0000313" key="1">
    <source>
        <dbReference type="EMBL" id="HAW76318.1"/>
    </source>
</evidence>
<evidence type="ECO:0000313" key="2">
    <source>
        <dbReference type="Proteomes" id="UP000263517"/>
    </source>
</evidence>
<dbReference type="Gene3D" id="2.60.120.200">
    <property type="match status" value="1"/>
</dbReference>
<reference evidence="1 2" key="1">
    <citation type="journal article" date="2018" name="Nat. Biotechnol.">
        <title>A standardized bacterial taxonomy based on genome phylogeny substantially revises the tree of life.</title>
        <authorList>
            <person name="Parks D.H."/>
            <person name="Chuvochina M."/>
            <person name="Waite D.W."/>
            <person name="Rinke C."/>
            <person name="Skarshewski A."/>
            <person name="Chaumeil P.A."/>
            <person name="Hugenholtz P."/>
        </authorList>
    </citation>
    <scope>NUCLEOTIDE SEQUENCE [LARGE SCALE GENOMIC DNA]</scope>
    <source>
        <strain evidence="1">UBA11978</strain>
    </source>
</reference>
<dbReference type="Proteomes" id="UP000263517">
    <property type="component" value="Unassembled WGS sequence"/>
</dbReference>
<sequence length="181" mass="20355">MHLGLGNSQKAKRFRKFVTRSSTKFDGTDEVITTNADSTLATKTYSFWAKSSDTNSRNPIFSHGDYVGTFLFTQNTSNNRGPILWLGANTYYIWKDDECPEQRDGLWHHWLLFVDSTNVQNARLFCDGVEKPTETSNVSTLEAYTSGITLGRHEPNGSFLGSLDEFAIFDGDQSALADELY</sequence>
<evidence type="ECO:0008006" key="3">
    <source>
        <dbReference type="Google" id="ProtNLM"/>
    </source>
</evidence>